<evidence type="ECO:0000256" key="2">
    <source>
        <dbReference type="SAM" id="SignalP"/>
    </source>
</evidence>
<sequence>VQLRSVLSILLPSLVYISSALPTPLGVLELSQNDLSSNANATTADGDTLTARNADPKHAAAKRDLDLRSPKRVADGTWTSHREILSGLQLNKTQSPQRDSKRAAAKQDFPERSLKRAAGLPYSTSEEQRN</sequence>
<keyword evidence="4" id="KW-1185">Reference proteome</keyword>
<feature type="compositionally biased region" description="Polar residues" evidence="1">
    <location>
        <begin position="88"/>
        <end position="97"/>
    </location>
</feature>
<reference evidence="3 4" key="1">
    <citation type="submission" date="2014-04" db="EMBL/GenBank/DDBJ databases">
        <authorList>
            <consortium name="DOE Joint Genome Institute"/>
            <person name="Kuo A."/>
            <person name="Kohler A."/>
            <person name="Nagy L.G."/>
            <person name="Floudas D."/>
            <person name="Copeland A."/>
            <person name="Barry K.W."/>
            <person name="Cichocki N."/>
            <person name="Veneault-Fourrey C."/>
            <person name="LaButti K."/>
            <person name="Lindquist E.A."/>
            <person name="Lipzen A."/>
            <person name="Lundell T."/>
            <person name="Morin E."/>
            <person name="Murat C."/>
            <person name="Sun H."/>
            <person name="Tunlid A."/>
            <person name="Henrissat B."/>
            <person name="Grigoriev I.V."/>
            <person name="Hibbett D.S."/>
            <person name="Martin F."/>
            <person name="Nordberg H.P."/>
            <person name="Cantor M.N."/>
            <person name="Hua S.X."/>
        </authorList>
    </citation>
    <scope>NUCLEOTIDE SEQUENCE [LARGE SCALE GENOMIC DNA]</scope>
    <source>
        <strain evidence="3 4">LaAM-08-1</strain>
    </source>
</reference>
<dbReference type="AlphaFoldDB" id="A0A0C9WWA4"/>
<organism evidence="3 4">
    <name type="scientific">Laccaria amethystina LaAM-08-1</name>
    <dbReference type="NCBI Taxonomy" id="1095629"/>
    <lineage>
        <taxon>Eukaryota</taxon>
        <taxon>Fungi</taxon>
        <taxon>Dikarya</taxon>
        <taxon>Basidiomycota</taxon>
        <taxon>Agaricomycotina</taxon>
        <taxon>Agaricomycetes</taxon>
        <taxon>Agaricomycetidae</taxon>
        <taxon>Agaricales</taxon>
        <taxon>Agaricineae</taxon>
        <taxon>Hydnangiaceae</taxon>
        <taxon>Laccaria</taxon>
    </lineage>
</organism>
<protein>
    <submittedName>
        <fullName evidence="3">Uncharacterized protein</fullName>
    </submittedName>
</protein>
<dbReference type="HOGENOM" id="CLU_1943130_0_0_1"/>
<feature type="region of interest" description="Disordered" evidence="1">
    <location>
        <begin position="37"/>
        <end position="130"/>
    </location>
</feature>
<feature type="signal peptide" evidence="2">
    <location>
        <begin position="1"/>
        <end position="20"/>
    </location>
</feature>
<keyword evidence="2" id="KW-0732">Signal</keyword>
<proteinExistence type="predicted"/>
<accession>A0A0C9WWA4</accession>
<name>A0A0C9WWA4_9AGAR</name>
<evidence type="ECO:0000313" key="3">
    <source>
        <dbReference type="EMBL" id="KIJ89536.1"/>
    </source>
</evidence>
<dbReference type="EMBL" id="KN839631">
    <property type="protein sequence ID" value="KIJ89536.1"/>
    <property type="molecule type" value="Genomic_DNA"/>
</dbReference>
<dbReference type="OrthoDB" id="10651025at2759"/>
<feature type="compositionally biased region" description="Basic and acidic residues" evidence="1">
    <location>
        <begin position="54"/>
        <end position="84"/>
    </location>
</feature>
<evidence type="ECO:0000313" key="4">
    <source>
        <dbReference type="Proteomes" id="UP000054477"/>
    </source>
</evidence>
<feature type="chain" id="PRO_5002205593" evidence="2">
    <location>
        <begin position="21"/>
        <end position="130"/>
    </location>
</feature>
<dbReference type="Proteomes" id="UP000054477">
    <property type="component" value="Unassembled WGS sequence"/>
</dbReference>
<gene>
    <name evidence="3" type="ORF">K443DRAFT_16011</name>
</gene>
<evidence type="ECO:0000256" key="1">
    <source>
        <dbReference type="SAM" id="MobiDB-lite"/>
    </source>
</evidence>
<reference evidence="4" key="2">
    <citation type="submission" date="2015-01" db="EMBL/GenBank/DDBJ databases">
        <title>Evolutionary Origins and Diversification of the Mycorrhizal Mutualists.</title>
        <authorList>
            <consortium name="DOE Joint Genome Institute"/>
            <consortium name="Mycorrhizal Genomics Consortium"/>
            <person name="Kohler A."/>
            <person name="Kuo A."/>
            <person name="Nagy L.G."/>
            <person name="Floudas D."/>
            <person name="Copeland A."/>
            <person name="Barry K.W."/>
            <person name="Cichocki N."/>
            <person name="Veneault-Fourrey C."/>
            <person name="LaButti K."/>
            <person name="Lindquist E.A."/>
            <person name="Lipzen A."/>
            <person name="Lundell T."/>
            <person name="Morin E."/>
            <person name="Murat C."/>
            <person name="Riley R."/>
            <person name="Ohm R."/>
            <person name="Sun H."/>
            <person name="Tunlid A."/>
            <person name="Henrissat B."/>
            <person name="Grigoriev I.V."/>
            <person name="Hibbett D.S."/>
            <person name="Martin F."/>
        </authorList>
    </citation>
    <scope>NUCLEOTIDE SEQUENCE [LARGE SCALE GENOMIC DNA]</scope>
    <source>
        <strain evidence="4">LaAM-08-1</strain>
    </source>
</reference>
<feature type="non-terminal residue" evidence="3">
    <location>
        <position position="130"/>
    </location>
</feature>